<dbReference type="InterPro" id="IPR038765">
    <property type="entry name" value="Papain-like_cys_pep_sf"/>
</dbReference>
<dbReference type="GO" id="GO:0016579">
    <property type="term" value="P:protein deubiquitination"/>
    <property type="evidence" value="ECO:0007669"/>
    <property type="project" value="InterPro"/>
</dbReference>
<dbReference type="Gene3D" id="3.90.70.10">
    <property type="entry name" value="Cysteine proteinases"/>
    <property type="match status" value="1"/>
</dbReference>
<dbReference type="Pfam" id="PF00443">
    <property type="entry name" value="UCH"/>
    <property type="match status" value="1"/>
</dbReference>
<reference evidence="2 3" key="1">
    <citation type="journal article" date="2017" name="Nat. Commun.">
        <title>Genome assembly with in vitro proximity ligation data and whole-genome triplication in lettuce.</title>
        <authorList>
            <person name="Reyes-Chin-Wo S."/>
            <person name="Wang Z."/>
            <person name="Yang X."/>
            <person name="Kozik A."/>
            <person name="Arikit S."/>
            <person name="Song C."/>
            <person name="Xia L."/>
            <person name="Froenicke L."/>
            <person name="Lavelle D.O."/>
            <person name="Truco M.J."/>
            <person name="Xia R."/>
            <person name="Zhu S."/>
            <person name="Xu C."/>
            <person name="Xu H."/>
            <person name="Xu X."/>
            <person name="Cox K."/>
            <person name="Korf I."/>
            <person name="Meyers B.C."/>
            <person name="Michelmore R.W."/>
        </authorList>
    </citation>
    <scope>NUCLEOTIDE SEQUENCE [LARGE SCALE GENOMIC DNA]</scope>
    <source>
        <strain evidence="3">cv. Salinas</strain>
        <tissue evidence="2">Seedlings</tissue>
    </source>
</reference>
<dbReference type="GO" id="GO:0004843">
    <property type="term" value="F:cysteine-type deubiquitinase activity"/>
    <property type="evidence" value="ECO:0007669"/>
    <property type="project" value="InterPro"/>
</dbReference>
<dbReference type="AlphaFoldDB" id="A0A9R1W2Q9"/>
<gene>
    <name evidence="2" type="ORF">LSAT_V11C300140130</name>
</gene>
<evidence type="ECO:0000313" key="2">
    <source>
        <dbReference type="EMBL" id="KAJ0217295.1"/>
    </source>
</evidence>
<protein>
    <recommendedName>
        <fullName evidence="1">Peptidase C19 ubiquitin carboxyl-terminal hydrolase domain-containing protein</fullName>
    </recommendedName>
</protein>
<sequence>MKTKKKRLRHLQHQINGKYLSPDADKCVWNLYNLHSVLVNNGGVHGGHYYAFIRPTLPDKCYPGFNNAPFKIYKILERIHACLHT</sequence>
<organism evidence="2 3">
    <name type="scientific">Lactuca sativa</name>
    <name type="common">Garden lettuce</name>
    <dbReference type="NCBI Taxonomy" id="4236"/>
    <lineage>
        <taxon>Eukaryota</taxon>
        <taxon>Viridiplantae</taxon>
        <taxon>Streptophyta</taxon>
        <taxon>Embryophyta</taxon>
        <taxon>Tracheophyta</taxon>
        <taxon>Spermatophyta</taxon>
        <taxon>Magnoliopsida</taxon>
        <taxon>eudicotyledons</taxon>
        <taxon>Gunneridae</taxon>
        <taxon>Pentapetalae</taxon>
        <taxon>asterids</taxon>
        <taxon>campanulids</taxon>
        <taxon>Asterales</taxon>
        <taxon>Asteraceae</taxon>
        <taxon>Cichorioideae</taxon>
        <taxon>Cichorieae</taxon>
        <taxon>Lactucinae</taxon>
        <taxon>Lactuca</taxon>
    </lineage>
</organism>
<dbReference type="InterPro" id="IPR001394">
    <property type="entry name" value="Peptidase_C19_UCH"/>
</dbReference>
<name>A0A9R1W2Q9_LACSA</name>
<accession>A0A9R1W2Q9</accession>
<evidence type="ECO:0000259" key="1">
    <source>
        <dbReference type="Pfam" id="PF00443"/>
    </source>
</evidence>
<dbReference type="SUPFAM" id="SSF54001">
    <property type="entry name" value="Cysteine proteinases"/>
    <property type="match status" value="1"/>
</dbReference>
<keyword evidence="3" id="KW-1185">Reference proteome</keyword>
<evidence type="ECO:0000313" key="3">
    <source>
        <dbReference type="Proteomes" id="UP000235145"/>
    </source>
</evidence>
<proteinExistence type="predicted"/>
<dbReference type="EMBL" id="NBSK02000003">
    <property type="protein sequence ID" value="KAJ0217295.1"/>
    <property type="molecule type" value="Genomic_DNA"/>
</dbReference>
<feature type="domain" description="Peptidase C19 ubiquitin carboxyl-terminal hydrolase" evidence="1">
    <location>
        <begin position="16"/>
        <end position="54"/>
    </location>
</feature>
<dbReference type="Proteomes" id="UP000235145">
    <property type="component" value="Unassembled WGS sequence"/>
</dbReference>
<comment type="caution">
    <text evidence="2">The sequence shown here is derived from an EMBL/GenBank/DDBJ whole genome shotgun (WGS) entry which is preliminary data.</text>
</comment>